<keyword evidence="5 6" id="KW-0009">Actin-binding</keyword>
<comment type="similarity">
    <text evidence="6">Belongs to the TRAFAC class myosin-kinesin ATPase superfamily. Myosin family.</text>
</comment>
<protein>
    <recommendedName>
        <fullName evidence="8">Myosin motor domain-containing protein</fullName>
    </recommendedName>
</protein>
<dbReference type="SMART" id="SM00242">
    <property type="entry name" value="MYSc"/>
    <property type="match status" value="1"/>
</dbReference>
<feature type="domain" description="Myosin motor" evidence="8">
    <location>
        <begin position="53"/>
        <end position="535"/>
    </location>
</feature>
<dbReference type="Proteomes" id="UP001189429">
    <property type="component" value="Unassembled WGS sequence"/>
</dbReference>
<dbReference type="Gene3D" id="3.40.850.10">
    <property type="entry name" value="Kinesin motor domain"/>
    <property type="match status" value="1"/>
</dbReference>
<dbReference type="EMBL" id="CAUYUJ010021974">
    <property type="protein sequence ID" value="CAK0908210.1"/>
    <property type="molecule type" value="Genomic_DNA"/>
</dbReference>
<evidence type="ECO:0000256" key="7">
    <source>
        <dbReference type="SAM" id="MobiDB-lite"/>
    </source>
</evidence>
<dbReference type="PRINTS" id="PR00193">
    <property type="entry name" value="MYOSINHEAVY"/>
</dbReference>
<organism evidence="9 10">
    <name type="scientific">Prorocentrum cordatum</name>
    <dbReference type="NCBI Taxonomy" id="2364126"/>
    <lineage>
        <taxon>Eukaryota</taxon>
        <taxon>Sar</taxon>
        <taxon>Alveolata</taxon>
        <taxon>Dinophyceae</taxon>
        <taxon>Prorocentrales</taxon>
        <taxon>Prorocentraceae</taxon>
        <taxon>Prorocentrum</taxon>
    </lineage>
</organism>
<evidence type="ECO:0000259" key="8">
    <source>
        <dbReference type="PROSITE" id="PS51456"/>
    </source>
</evidence>
<evidence type="ECO:0000256" key="4">
    <source>
        <dbReference type="ARBA" id="ARBA00023175"/>
    </source>
</evidence>
<keyword evidence="2 6" id="KW-0067">ATP-binding</keyword>
<keyword evidence="4 6" id="KW-0505">Motor protein</keyword>
<dbReference type="PROSITE" id="PS51456">
    <property type="entry name" value="MYOSIN_MOTOR"/>
    <property type="match status" value="1"/>
</dbReference>
<keyword evidence="10" id="KW-1185">Reference proteome</keyword>
<dbReference type="CDD" id="cd00124">
    <property type="entry name" value="MYSc"/>
    <property type="match status" value="1"/>
</dbReference>
<feature type="region of interest" description="Disordered" evidence="7">
    <location>
        <begin position="170"/>
        <end position="201"/>
    </location>
</feature>
<evidence type="ECO:0000256" key="1">
    <source>
        <dbReference type="ARBA" id="ARBA00022741"/>
    </source>
</evidence>
<dbReference type="InterPro" id="IPR027417">
    <property type="entry name" value="P-loop_NTPase"/>
</dbReference>
<keyword evidence="1 6" id="KW-0547">Nucleotide-binding</keyword>
<dbReference type="Gene3D" id="1.20.120.720">
    <property type="entry name" value="Myosin VI head, motor domain, U50 subdomain"/>
    <property type="match status" value="1"/>
</dbReference>
<evidence type="ECO:0000256" key="6">
    <source>
        <dbReference type="PROSITE-ProRule" id="PRU00782"/>
    </source>
</evidence>
<dbReference type="SUPFAM" id="SSF52540">
    <property type="entry name" value="P-loop containing nucleoside triphosphate hydrolases"/>
    <property type="match status" value="1"/>
</dbReference>
<comment type="caution">
    <text evidence="6">Lacks conserved residue(s) required for the propagation of feature annotation.</text>
</comment>
<evidence type="ECO:0000256" key="2">
    <source>
        <dbReference type="ARBA" id="ARBA00022840"/>
    </source>
</evidence>
<evidence type="ECO:0000256" key="3">
    <source>
        <dbReference type="ARBA" id="ARBA00023123"/>
    </source>
</evidence>
<dbReference type="PANTHER" id="PTHR13140:SF270">
    <property type="entry name" value="MYOSIN-12"/>
    <property type="match status" value="1"/>
</dbReference>
<comment type="caution">
    <text evidence="9">The sequence shown here is derived from an EMBL/GenBank/DDBJ whole genome shotgun (WGS) entry which is preliminary data.</text>
</comment>
<reference evidence="9" key="1">
    <citation type="submission" date="2023-10" db="EMBL/GenBank/DDBJ databases">
        <authorList>
            <person name="Chen Y."/>
            <person name="Shah S."/>
            <person name="Dougan E. K."/>
            <person name="Thang M."/>
            <person name="Chan C."/>
        </authorList>
    </citation>
    <scope>NUCLEOTIDE SEQUENCE [LARGE SCALE GENOMIC DNA]</scope>
</reference>
<dbReference type="InterPro" id="IPR036961">
    <property type="entry name" value="Kinesin_motor_dom_sf"/>
</dbReference>
<proteinExistence type="inferred from homology"/>
<evidence type="ECO:0000313" key="9">
    <source>
        <dbReference type="EMBL" id="CAK0908210.1"/>
    </source>
</evidence>
<sequence>MPERYWLPHPERAWIVCTEGADGKLKDETGKEVTLPKDKKVEDLDEVENDQLQGIPDIMHLNIICQGSVLKTAQVRYDRNDIYTGLGKILLALNPFQRLDIYGDAVLKKYLDPKSAELEPHCYRLGRDAVQALKLRKKKGQAILVSGESGAGKTETVKLILNFVGSALSPTSGPEARYSMDRRKGSRYSVSQGPGAATTGRTDLSDQIMQTNPVLESFGNAKTCRNDNSSRFGKWMQIAVDDRHAISACFIVDYVLELTRVCGRSATERNYHIFYQLVEHREKELMKPLKIRPAKDYKYLKGLHKVEQINDDTNQAELLEAFDTLKFSPELQMDIFKVMVGILNLGNVTFKEVDADSCTLEDESTLGPAADVLGVDSDKLKSSLLSARMSVAGQVIDKPCTVAQATARRDAVTRLIYGNTFKWLIEKINAALSGGMPPDQAQQLDFLGMLDMAGFESLEKNSLEQMFINLCNEKLQRHFNAFFFDMELEHYKNEGLDVDVSDFSFKDNQPIIDMIHGNTTKQPKEPGMVADLWHT</sequence>
<name>A0ABN9Y885_9DINO</name>
<keyword evidence="3 6" id="KW-0518">Myosin</keyword>
<accession>A0ABN9Y885</accession>
<dbReference type="Gene3D" id="1.10.10.820">
    <property type="match status" value="1"/>
</dbReference>
<gene>
    <name evidence="9" type="ORF">PCOR1329_LOCUS82953</name>
</gene>
<feature type="binding site" evidence="6">
    <location>
        <begin position="147"/>
        <end position="154"/>
    </location>
    <ligand>
        <name>ATP</name>
        <dbReference type="ChEBI" id="CHEBI:30616"/>
    </ligand>
</feature>
<dbReference type="Pfam" id="PF00063">
    <property type="entry name" value="Myosin_head"/>
    <property type="match status" value="1"/>
</dbReference>
<evidence type="ECO:0000313" key="10">
    <source>
        <dbReference type="Proteomes" id="UP001189429"/>
    </source>
</evidence>
<dbReference type="Gene3D" id="1.20.58.530">
    <property type="match status" value="1"/>
</dbReference>
<dbReference type="InterPro" id="IPR001609">
    <property type="entry name" value="Myosin_head_motor_dom-like"/>
</dbReference>
<evidence type="ECO:0000256" key="5">
    <source>
        <dbReference type="ARBA" id="ARBA00023203"/>
    </source>
</evidence>
<dbReference type="PANTHER" id="PTHR13140">
    <property type="entry name" value="MYOSIN"/>
    <property type="match status" value="1"/>
</dbReference>